<dbReference type="InterPro" id="IPR002641">
    <property type="entry name" value="PNPLA_dom"/>
</dbReference>
<dbReference type="Gene3D" id="3.40.1090.10">
    <property type="entry name" value="Cytosolic phospholipase A2 catalytic domain"/>
    <property type="match status" value="2"/>
</dbReference>
<evidence type="ECO:0000259" key="6">
    <source>
        <dbReference type="PROSITE" id="PS51635"/>
    </source>
</evidence>
<dbReference type="InterPro" id="IPR016035">
    <property type="entry name" value="Acyl_Trfase/lysoPLipase"/>
</dbReference>
<evidence type="ECO:0000256" key="4">
    <source>
        <dbReference type="PROSITE-ProRule" id="PRU01161"/>
    </source>
</evidence>
<dbReference type="InterPro" id="IPR050301">
    <property type="entry name" value="NTE"/>
</dbReference>
<evidence type="ECO:0000256" key="5">
    <source>
        <dbReference type="SAM" id="MobiDB-lite"/>
    </source>
</evidence>
<comment type="caution">
    <text evidence="4">Lacks conserved residue(s) required for the propagation of feature annotation.</text>
</comment>
<gene>
    <name evidence="7" type="ORF">IAC57_06355</name>
</gene>
<feature type="active site" description="Nucleophile" evidence="4">
    <location>
        <position position="75"/>
    </location>
</feature>
<evidence type="ECO:0000313" key="7">
    <source>
        <dbReference type="EMBL" id="HIU59707.1"/>
    </source>
</evidence>
<keyword evidence="1 4" id="KW-0378">Hydrolase</keyword>
<proteinExistence type="predicted"/>
<dbReference type="GO" id="GO:0016042">
    <property type="term" value="P:lipid catabolic process"/>
    <property type="evidence" value="ECO:0007669"/>
    <property type="project" value="UniProtKB-UniRule"/>
</dbReference>
<feature type="short sequence motif" description="GXSXG" evidence="4">
    <location>
        <begin position="73"/>
        <end position="77"/>
    </location>
</feature>
<feature type="region of interest" description="Disordered" evidence="5">
    <location>
        <begin position="1"/>
        <end position="21"/>
    </location>
</feature>
<evidence type="ECO:0000313" key="8">
    <source>
        <dbReference type="Proteomes" id="UP000824081"/>
    </source>
</evidence>
<feature type="domain" description="PNPLA" evidence="6">
    <location>
        <begin position="42"/>
        <end position="200"/>
    </location>
</feature>
<dbReference type="AlphaFoldDB" id="A0A9D1SHC8"/>
<dbReference type="PANTHER" id="PTHR14226:SF76">
    <property type="entry name" value="NTE FAMILY PROTEIN RSSA"/>
    <property type="match status" value="1"/>
</dbReference>
<organism evidence="7 8">
    <name type="scientific">Candidatus Scatosoma pullistercoris</name>
    <dbReference type="NCBI Taxonomy" id="2840934"/>
    <lineage>
        <taxon>Bacteria</taxon>
        <taxon>Bacillati</taxon>
        <taxon>Bacillota</taxon>
        <taxon>Clostridia</taxon>
        <taxon>Candidatus Scatosoma</taxon>
    </lineage>
</organism>
<dbReference type="PANTHER" id="PTHR14226">
    <property type="entry name" value="NEUROPATHY TARGET ESTERASE/SWISS CHEESE D.MELANOGASTER"/>
    <property type="match status" value="1"/>
</dbReference>
<dbReference type="GO" id="GO:0016787">
    <property type="term" value="F:hydrolase activity"/>
    <property type="evidence" value="ECO:0007669"/>
    <property type="project" value="UniProtKB-UniRule"/>
</dbReference>
<keyword evidence="2 4" id="KW-0442">Lipid degradation</keyword>
<name>A0A9D1SHC8_9FIRM</name>
<dbReference type="CDD" id="cd07205">
    <property type="entry name" value="Pat_PNPLA6_PNPLA7_NTE1_like"/>
    <property type="match status" value="1"/>
</dbReference>
<reference evidence="7" key="1">
    <citation type="submission" date="2020-10" db="EMBL/GenBank/DDBJ databases">
        <authorList>
            <person name="Gilroy R."/>
        </authorList>
    </citation>
    <scope>NUCLEOTIDE SEQUENCE</scope>
    <source>
        <strain evidence="7">11687</strain>
    </source>
</reference>
<reference evidence="7" key="2">
    <citation type="journal article" date="2021" name="PeerJ">
        <title>Extensive microbial diversity within the chicken gut microbiome revealed by metagenomics and culture.</title>
        <authorList>
            <person name="Gilroy R."/>
            <person name="Ravi A."/>
            <person name="Getino M."/>
            <person name="Pursley I."/>
            <person name="Horton D.L."/>
            <person name="Alikhan N.F."/>
            <person name="Baker D."/>
            <person name="Gharbi K."/>
            <person name="Hall N."/>
            <person name="Watson M."/>
            <person name="Adriaenssens E.M."/>
            <person name="Foster-Nyarko E."/>
            <person name="Jarju S."/>
            <person name="Secka A."/>
            <person name="Antonio M."/>
            <person name="Oren A."/>
            <person name="Chaudhuri R.R."/>
            <person name="La Ragione R."/>
            <person name="Hildebrand F."/>
            <person name="Pallen M.J."/>
        </authorList>
    </citation>
    <scope>NUCLEOTIDE SEQUENCE</scope>
    <source>
        <strain evidence="7">11687</strain>
    </source>
</reference>
<feature type="compositionally biased region" description="Basic and acidic residues" evidence="5">
    <location>
        <begin position="8"/>
        <end position="21"/>
    </location>
</feature>
<evidence type="ECO:0000256" key="3">
    <source>
        <dbReference type="ARBA" id="ARBA00023098"/>
    </source>
</evidence>
<accession>A0A9D1SHC8</accession>
<dbReference type="Proteomes" id="UP000824081">
    <property type="component" value="Unassembled WGS sequence"/>
</dbReference>
<feature type="short sequence motif" description="DGA/G" evidence="4">
    <location>
        <begin position="187"/>
        <end position="189"/>
    </location>
</feature>
<evidence type="ECO:0000256" key="2">
    <source>
        <dbReference type="ARBA" id="ARBA00022963"/>
    </source>
</evidence>
<sequence length="300" mass="32974">MAKTKRTKNAENEAKEEEVVKTEKSEKIVKTEKAPKKKKLGFALGCGGSRGVAHIGFLQAMEDAGIKPDCLTGCSMGAVVGGAYASGMTPKEMLEAVCKLKPLDLVDITMRPGGLFDTRKMRKVLGKYLGDVTFDQLKIPFRCAAVDMITQSVVTFSEGSVADAVMASACIPAVFKPVDDGERRLVDGGVLERVPVRQLKEMGANKIVAVDVLGRRSSGRKSASAFRMLIEVLGVMDNHLTDRRRKENRRFTDLWLEPDLGDMSEYTFRRFQEAYDSGYRLGEEHAEEIRALVCGGKKEG</sequence>
<dbReference type="SUPFAM" id="SSF52151">
    <property type="entry name" value="FabD/lysophospholipase-like"/>
    <property type="match status" value="1"/>
</dbReference>
<keyword evidence="3 4" id="KW-0443">Lipid metabolism</keyword>
<feature type="active site" description="Proton acceptor" evidence="4">
    <location>
        <position position="187"/>
    </location>
</feature>
<dbReference type="PROSITE" id="PS51635">
    <property type="entry name" value="PNPLA"/>
    <property type="match status" value="1"/>
</dbReference>
<comment type="caution">
    <text evidence="7">The sequence shown here is derived from an EMBL/GenBank/DDBJ whole genome shotgun (WGS) entry which is preliminary data.</text>
</comment>
<evidence type="ECO:0000256" key="1">
    <source>
        <dbReference type="ARBA" id="ARBA00022801"/>
    </source>
</evidence>
<protein>
    <submittedName>
        <fullName evidence="7">Patatin-like phospholipase family protein</fullName>
    </submittedName>
</protein>
<dbReference type="EMBL" id="DVMZ01000172">
    <property type="protein sequence ID" value="HIU59707.1"/>
    <property type="molecule type" value="Genomic_DNA"/>
</dbReference>
<dbReference type="Pfam" id="PF01734">
    <property type="entry name" value="Patatin"/>
    <property type="match status" value="1"/>
</dbReference>